<dbReference type="GO" id="GO:0008284">
    <property type="term" value="P:positive regulation of cell population proliferation"/>
    <property type="evidence" value="ECO:0007669"/>
    <property type="project" value="TreeGrafter"/>
</dbReference>
<dbReference type="KEGG" id="lgi:LOTGIDRAFT_176100"/>
<dbReference type="GeneID" id="20243596"/>
<dbReference type="STRING" id="225164.V4B7Z3"/>
<protein>
    <recommendedName>
        <fullName evidence="9">Protein kinase domain-containing protein</fullName>
    </recommendedName>
</protein>
<dbReference type="GO" id="GO:0009925">
    <property type="term" value="C:basal plasma membrane"/>
    <property type="evidence" value="ECO:0007669"/>
    <property type="project" value="TreeGrafter"/>
</dbReference>
<dbReference type="GO" id="GO:0022008">
    <property type="term" value="P:neurogenesis"/>
    <property type="evidence" value="ECO:0007669"/>
    <property type="project" value="TreeGrafter"/>
</dbReference>
<dbReference type="SUPFAM" id="SSF52058">
    <property type="entry name" value="L domain-like"/>
    <property type="match status" value="1"/>
</dbReference>
<dbReference type="InterPro" id="IPR036941">
    <property type="entry name" value="Rcpt_L-dom_sf"/>
</dbReference>
<evidence type="ECO:0000256" key="7">
    <source>
        <dbReference type="ARBA" id="ARBA00023137"/>
    </source>
</evidence>
<dbReference type="PANTHER" id="PTHR24416:SF566">
    <property type="entry name" value="EPIDERMAL GROWTH FACTOR RECEPTOR"/>
    <property type="match status" value="1"/>
</dbReference>
<gene>
    <name evidence="10" type="ORF">LOTGIDRAFT_176100</name>
</gene>
<dbReference type="InterPro" id="IPR000494">
    <property type="entry name" value="Rcpt_L-dom"/>
</dbReference>
<dbReference type="InterPro" id="IPR011009">
    <property type="entry name" value="Kinase-like_dom_sf"/>
</dbReference>
<dbReference type="PROSITE" id="PS50011">
    <property type="entry name" value="PROTEIN_KINASE_DOM"/>
    <property type="match status" value="1"/>
</dbReference>
<feature type="domain" description="Protein kinase" evidence="9">
    <location>
        <begin position="256"/>
        <end position="547"/>
    </location>
</feature>
<dbReference type="AlphaFoldDB" id="V4B7Z3"/>
<keyword evidence="5" id="KW-0418">Kinase</keyword>
<keyword evidence="4" id="KW-0547">Nucleotide-binding</keyword>
<dbReference type="PRINTS" id="PR00109">
    <property type="entry name" value="TYRKINASE"/>
</dbReference>
<evidence type="ECO:0000256" key="4">
    <source>
        <dbReference type="ARBA" id="ARBA00022741"/>
    </source>
</evidence>
<dbReference type="InterPro" id="IPR006212">
    <property type="entry name" value="Furin_repeat"/>
</dbReference>
<dbReference type="OMA" id="ILEGXGM"/>
<dbReference type="RefSeq" id="XP_009064513.1">
    <property type="nucleotide sequence ID" value="XM_009066265.1"/>
</dbReference>
<evidence type="ECO:0000256" key="5">
    <source>
        <dbReference type="ARBA" id="ARBA00022777"/>
    </source>
</evidence>
<dbReference type="InterPro" id="IPR032778">
    <property type="entry name" value="GF_recep_IV"/>
</dbReference>
<dbReference type="InterPro" id="IPR009030">
    <property type="entry name" value="Growth_fac_rcpt_cys_sf"/>
</dbReference>
<keyword evidence="2" id="KW-0597">Phosphoprotein</keyword>
<dbReference type="SMART" id="SM00261">
    <property type="entry name" value="FU"/>
    <property type="match status" value="5"/>
</dbReference>
<evidence type="ECO:0000256" key="1">
    <source>
        <dbReference type="ARBA" id="ARBA00004479"/>
    </source>
</evidence>
<evidence type="ECO:0000259" key="9">
    <source>
        <dbReference type="PROSITE" id="PS50011"/>
    </source>
</evidence>
<dbReference type="InterPro" id="IPR050122">
    <property type="entry name" value="RTK"/>
</dbReference>
<dbReference type="OrthoDB" id="6219513at2759"/>
<keyword evidence="3" id="KW-0808">Transferase</keyword>
<dbReference type="InterPro" id="IPR001245">
    <property type="entry name" value="Ser-Thr/Tyr_kinase_cat_dom"/>
</dbReference>
<dbReference type="GO" id="GO:0007169">
    <property type="term" value="P:cell surface receptor protein tyrosine kinase signaling pathway"/>
    <property type="evidence" value="ECO:0007669"/>
    <property type="project" value="TreeGrafter"/>
</dbReference>
<organism evidence="10 11">
    <name type="scientific">Lottia gigantea</name>
    <name type="common">Giant owl limpet</name>
    <dbReference type="NCBI Taxonomy" id="225164"/>
    <lineage>
        <taxon>Eukaryota</taxon>
        <taxon>Metazoa</taxon>
        <taxon>Spiralia</taxon>
        <taxon>Lophotrochozoa</taxon>
        <taxon>Mollusca</taxon>
        <taxon>Gastropoda</taxon>
        <taxon>Patellogastropoda</taxon>
        <taxon>Lottioidea</taxon>
        <taxon>Lottiidae</taxon>
        <taxon>Lottia</taxon>
    </lineage>
</organism>
<dbReference type="Pfam" id="PF07714">
    <property type="entry name" value="PK_Tyr_Ser-Thr"/>
    <property type="match status" value="1"/>
</dbReference>
<evidence type="ECO:0000256" key="3">
    <source>
        <dbReference type="ARBA" id="ARBA00022679"/>
    </source>
</evidence>
<dbReference type="GO" id="GO:0005524">
    <property type="term" value="F:ATP binding"/>
    <property type="evidence" value="ECO:0007669"/>
    <property type="project" value="UniProtKB-KW"/>
</dbReference>
<evidence type="ECO:0000313" key="11">
    <source>
        <dbReference type="Proteomes" id="UP000030746"/>
    </source>
</evidence>
<dbReference type="Pfam" id="PF14843">
    <property type="entry name" value="GF_recep_IV"/>
    <property type="match status" value="2"/>
</dbReference>
<dbReference type="CDD" id="cd00064">
    <property type="entry name" value="FU"/>
    <property type="match status" value="3"/>
</dbReference>
<dbReference type="EMBL" id="KB203406">
    <property type="protein sequence ID" value="ESO84799.1"/>
    <property type="molecule type" value="Genomic_DNA"/>
</dbReference>
<dbReference type="InterPro" id="IPR000719">
    <property type="entry name" value="Prot_kinase_dom"/>
</dbReference>
<sequence>MTVLSFLTAASGRMLPCLASYLLWNEKDKHNDIPPLHPANLTVFEYVREITGNLIIQSSHEDFKNLSCFKSLEYIYGRETNSELSLSIIMTKLESLELMNLKQIRRGSVMIAGNTQLCYINSINWSKLLSTNQQKTTISHNKNTSLCMAENRVCDPECSSDGCWGPGSEKCLSCKRYRIEEKNVCIKSCAHIELHYEGDNMICKPCHEECRNNCTGPEPSECDSCINVSIIDSTNHTICLAECPEIMYPDKNSVCQKCHKNCANGCTGPMDHVGENGCNSCEVGYRQMKGSSTIKCMPTDTDNCPDGHHMKPVKFDIIDPLAGKRICEPCHRFCKTCTGAGVYYCNLCRYYFQQSTCVEHCHTMSYGNNDTKMCDTCHTECRSGCRGPDSSDCLACKNFKIYTNEETTKVNSTSFLIFSVHNTQNTQQVKITDFGLAKLLDYDEEVYQAAGGKMPIKWLALECIQHRIFTHKSDVWSYGVTVWELMTYGLKPYDSIRARDVPDLLEKGERLPQPHCCTIDVYMIMIKCWMLDAESRPSFKELQEEFAKMARDPGRYLVIPGRDNLFLEVLAHVRFYSRFEYSWWETFAAN</sequence>
<dbReference type="SUPFAM" id="SSF57184">
    <property type="entry name" value="Growth factor receptor domain"/>
    <property type="match status" value="2"/>
</dbReference>
<dbReference type="HOGENOM" id="CLU_462555_0_0_1"/>
<dbReference type="Gene3D" id="1.10.510.10">
    <property type="entry name" value="Transferase(Phosphotransferase) domain 1"/>
    <property type="match status" value="1"/>
</dbReference>
<keyword evidence="6" id="KW-0067">ATP-binding</keyword>
<reference evidence="10 11" key="1">
    <citation type="journal article" date="2013" name="Nature">
        <title>Insights into bilaterian evolution from three spiralian genomes.</title>
        <authorList>
            <person name="Simakov O."/>
            <person name="Marletaz F."/>
            <person name="Cho S.J."/>
            <person name="Edsinger-Gonzales E."/>
            <person name="Havlak P."/>
            <person name="Hellsten U."/>
            <person name="Kuo D.H."/>
            <person name="Larsson T."/>
            <person name="Lv J."/>
            <person name="Arendt D."/>
            <person name="Savage R."/>
            <person name="Osoegawa K."/>
            <person name="de Jong P."/>
            <person name="Grimwood J."/>
            <person name="Chapman J.A."/>
            <person name="Shapiro H."/>
            <person name="Aerts A."/>
            <person name="Otillar R.P."/>
            <person name="Terry A.Y."/>
            <person name="Boore J.L."/>
            <person name="Grigoriev I.V."/>
            <person name="Lindberg D.R."/>
            <person name="Seaver E.C."/>
            <person name="Weisblat D.A."/>
            <person name="Putnam N.H."/>
            <person name="Rokhsar D.S."/>
        </authorList>
    </citation>
    <scope>NUCLEOTIDE SEQUENCE [LARGE SCALE GENOMIC DNA]</scope>
</reference>
<name>V4B7Z3_LOTGI</name>
<dbReference type="GO" id="GO:0043235">
    <property type="term" value="C:receptor complex"/>
    <property type="evidence" value="ECO:0007669"/>
    <property type="project" value="TreeGrafter"/>
</dbReference>
<dbReference type="CTD" id="20243596"/>
<dbReference type="Gene3D" id="2.10.220.10">
    <property type="entry name" value="Hormone Receptor, Insulin-like Growth Factor Receptor 1, Chain A, domain 2"/>
    <property type="match status" value="3"/>
</dbReference>
<evidence type="ECO:0000256" key="6">
    <source>
        <dbReference type="ARBA" id="ARBA00022840"/>
    </source>
</evidence>
<dbReference type="FunFam" id="1.10.510.10:FF:000027">
    <property type="entry name" value="Receptor protein-tyrosine kinase"/>
    <property type="match status" value="1"/>
</dbReference>
<evidence type="ECO:0000256" key="8">
    <source>
        <dbReference type="ARBA" id="ARBA00023180"/>
    </source>
</evidence>
<dbReference type="PANTHER" id="PTHR24416">
    <property type="entry name" value="TYROSINE-PROTEIN KINASE RECEPTOR"/>
    <property type="match status" value="1"/>
</dbReference>
<proteinExistence type="predicted"/>
<dbReference type="SUPFAM" id="SSF56112">
    <property type="entry name" value="Protein kinase-like (PK-like)"/>
    <property type="match status" value="1"/>
</dbReference>
<evidence type="ECO:0000313" key="10">
    <source>
        <dbReference type="EMBL" id="ESO84799.1"/>
    </source>
</evidence>
<keyword evidence="7" id="KW-0829">Tyrosine-protein kinase</keyword>
<dbReference type="Pfam" id="PF01030">
    <property type="entry name" value="Recep_L_domain"/>
    <property type="match status" value="1"/>
</dbReference>
<comment type="subcellular location">
    <subcellularLocation>
        <location evidence="1">Membrane</location>
        <topology evidence="1">Single-pass type I membrane protein</topology>
    </subcellularLocation>
</comment>
<dbReference type="Gene3D" id="3.80.20.20">
    <property type="entry name" value="Receptor L-domain"/>
    <property type="match status" value="1"/>
</dbReference>
<keyword evidence="8" id="KW-0325">Glycoprotein</keyword>
<accession>V4B7Z3</accession>
<evidence type="ECO:0000256" key="2">
    <source>
        <dbReference type="ARBA" id="ARBA00022553"/>
    </source>
</evidence>
<dbReference type="Proteomes" id="UP000030746">
    <property type="component" value="Unassembled WGS sequence"/>
</dbReference>
<dbReference type="GO" id="GO:0043066">
    <property type="term" value="P:negative regulation of apoptotic process"/>
    <property type="evidence" value="ECO:0007669"/>
    <property type="project" value="TreeGrafter"/>
</dbReference>
<keyword evidence="11" id="KW-1185">Reference proteome</keyword>
<dbReference type="GO" id="GO:0004714">
    <property type="term" value="F:transmembrane receptor protein tyrosine kinase activity"/>
    <property type="evidence" value="ECO:0007669"/>
    <property type="project" value="TreeGrafter"/>
</dbReference>